<organism evidence="2 3">
    <name type="scientific">Nitrospira tepida</name>
    <dbReference type="NCBI Taxonomy" id="2973512"/>
    <lineage>
        <taxon>Bacteria</taxon>
        <taxon>Pseudomonadati</taxon>
        <taxon>Nitrospirota</taxon>
        <taxon>Nitrospiria</taxon>
        <taxon>Nitrospirales</taxon>
        <taxon>Nitrospiraceae</taxon>
        <taxon>Nitrospira</taxon>
    </lineage>
</organism>
<dbReference type="EMBL" id="OX365700">
    <property type="protein sequence ID" value="CAI4034038.1"/>
    <property type="molecule type" value="Genomic_DNA"/>
</dbReference>
<protein>
    <recommendedName>
        <fullName evidence="4">MotA/TolQ/ExbB proton channel domain-containing protein</fullName>
    </recommendedName>
</protein>
<dbReference type="KEGG" id="nti:DNFV4_04480"/>
<keyword evidence="1" id="KW-1133">Transmembrane helix</keyword>
<dbReference type="Proteomes" id="UP001179121">
    <property type="component" value="Chromosome"/>
</dbReference>
<name>A0AA86TBP6_9BACT</name>
<evidence type="ECO:0000313" key="3">
    <source>
        <dbReference type="Proteomes" id="UP001179121"/>
    </source>
</evidence>
<feature type="transmembrane region" description="Helical" evidence="1">
    <location>
        <begin position="184"/>
        <end position="204"/>
    </location>
</feature>
<evidence type="ECO:0000313" key="2">
    <source>
        <dbReference type="EMBL" id="CAI4034038.1"/>
    </source>
</evidence>
<evidence type="ECO:0000256" key="1">
    <source>
        <dbReference type="SAM" id="Phobius"/>
    </source>
</evidence>
<sequence>MSTMIDLLLHPFTDANPIGLVTAPGLSWAGSALILFFTLAVLTWMAVKVWWVRRPLTMVATELQKLRHQHSVLDAEGLNRLDGLFGKAHSLTQAWEEFRETVLVNEDSPGRISVYNTRAAEEFFTEDNLINQRINLSFYSSFPGIVTGIGLLLTFLAIFVGLLQVNIDEEASRIQGISGLINGLAGKFLTSIVALSCATIYLFLEKPLVHGLSNSYYRFVHALNRLLTRRTIEHILEDMHRNLAEQTTAFRHFGVDLSTRLKEELSESLGPTLNRMVEVVERLATQQRQDTTEAIKGLIAQFLKGLEGTTNTQFSELQQVLNSAGNRLEEISRAGEQSRVGLATFIQRLDDSMAAQNRAVSDQIGQLRETVGSVLARLENVGSEHERRVHELLASVTSTIRDTQERSQANLSETVENVLQRTAKWTEQGAMNLMAALDEHRSASQQLAQAKSVLNEALESFRAMTTEGRQALKQVEQAAYTLLESQRSFAVTAQGMQQLQEQAGQNAVALAQQLTRLAEIHSVQTETLKQFQTVFHTVETGLSKVLTELTHSMQQYSSVVREYTEKQLTQFDHSFSQAAQELKASSDMVRDGLQQVTGPLEELVKRIGR</sequence>
<proteinExistence type="predicted"/>
<gene>
    <name evidence="2" type="ORF">DNFV4_04480</name>
</gene>
<accession>A0AA86TBP6</accession>
<feature type="transmembrane region" description="Helical" evidence="1">
    <location>
        <begin position="142"/>
        <end position="164"/>
    </location>
</feature>
<reference evidence="2" key="1">
    <citation type="submission" date="2022-10" db="EMBL/GenBank/DDBJ databases">
        <authorList>
            <person name="Koch H."/>
        </authorList>
    </citation>
    <scope>NUCLEOTIDE SEQUENCE</scope>
    <source>
        <strain evidence="2">DNF</strain>
    </source>
</reference>
<keyword evidence="3" id="KW-1185">Reference proteome</keyword>
<dbReference type="RefSeq" id="WP_289271457.1">
    <property type="nucleotide sequence ID" value="NZ_OX365700.1"/>
</dbReference>
<keyword evidence="1" id="KW-0812">Transmembrane</keyword>
<dbReference type="AlphaFoldDB" id="A0AA86TBP6"/>
<evidence type="ECO:0008006" key="4">
    <source>
        <dbReference type="Google" id="ProtNLM"/>
    </source>
</evidence>
<feature type="transmembrane region" description="Helical" evidence="1">
    <location>
        <begin position="26"/>
        <end position="47"/>
    </location>
</feature>
<keyword evidence="1" id="KW-0472">Membrane</keyword>